<gene>
    <name evidence="1" type="ORF">CHL78_007935</name>
</gene>
<dbReference type="RefSeq" id="WP_094369575.1">
    <property type="nucleotide sequence ID" value="NZ_NOJY02000010.1"/>
</dbReference>
<keyword evidence="2" id="KW-1185">Reference proteome</keyword>
<organism evidence="1 2">
    <name type="scientific">Romboutsia weinsteinii</name>
    <dbReference type="NCBI Taxonomy" id="2020949"/>
    <lineage>
        <taxon>Bacteria</taxon>
        <taxon>Bacillati</taxon>
        <taxon>Bacillota</taxon>
        <taxon>Clostridia</taxon>
        <taxon>Peptostreptococcales</taxon>
        <taxon>Peptostreptococcaceae</taxon>
        <taxon>Romboutsia</taxon>
    </lineage>
</organism>
<dbReference type="EMBL" id="NOJY02000010">
    <property type="protein sequence ID" value="RDY27924.1"/>
    <property type="molecule type" value="Genomic_DNA"/>
</dbReference>
<accession>A0A371J5E8</accession>
<sequence length="255" mass="30367">MKKILIPQESKIIPKEALHEINKFEYINKSPFSDSYYNTNEITWDYKPEGSIRISDHWNFISKGKLHCQLSNTTDYIEDYWYMAQYKEGKYKILKEFGKSIKGYTFLELNKKDLELLRELYNMGGIVKSYLWYKLYKIKPFLSKEASLKTTKYLTRYISIERVKKYKSQNPKVKKVIFLDDEAMNILDLVFNIYDYSAFLDKLAVNEESIKILSDTYNAYIFNNISITEDKKYILVLDNNLAIDFTEKSQIPNQH</sequence>
<reference evidence="1 2" key="1">
    <citation type="journal article" date="2017" name="Genome Announc.">
        <title>Draft Genome Sequence of Romboutsia weinsteinii sp. nov. Strain CCRI-19649(T) Isolated from Surface Water.</title>
        <authorList>
            <person name="Maheux A.F."/>
            <person name="Boudreau D.K."/>
            <person name="Berube E."/>
            <person name="Boissinot M."/>
            <person name="Cantin P."/>
            <person name="Raymond F."/>
            <person name="Corbeil J."/>
            <person name="Omar R.F."/>
            <person name="Bergeron M.G."/>
        </authorList>
    </citation>
    <scope>NUCLEOTIDE SEQUENCE [LARGE SCALE GENOMIC DNA]</scope>
    <source>
        <strain evidence="1 2">CCRI-19649</strain>
    </source>
</reference>
<dbReference type="AlphaFoldDB" id="A0A371J5E8"/>
<proteinExistence type="predicted"/>
<protein>
    <submittedName>
        <fullName evidence="1">Uncharacterized protein</fullName>
    </submittedName>
</protein>
<evidence type="ECO:0000313" key="2">
    <source>
        <dbReference type="Proteomes" id="UP000215694"/>
    </source>
</evidence>
<dbReference type="OrthoDB" id="1757981at2"/>
<evidence type="ECO:0000313" key="1">
    <source>
        <dbReference type="EMBL" id="RDY27924.1"/>
    </source>
</evidence>
<name>A0A371J5E8_9FIRM</name>
<comment type="caution">
    <text evidence="1">The sequence shown here is derived from an EMBL/GenBank/DDBJ whole genome shotgun (WGS) entry which is preliminary data.</text>
</comment>
<dbReference type="Proteomes" id="UP000215694">
    <property type="component" value="Unassembled WGS sequence"/>
</dbReference>